<keyword evidence="2" id="KW-1185">Reference proteome</keyword>
<accession>A0ABS1ZE46</accession>
<protein>
    <submittedName>
        <fullName evidence="1">Uncharacterized protein</fullName>
    </submittedName>
</protein>
<sequence>MVTNSSLPVLSVLLDYYPGHQRLLSKGAYQALGTASKVEAFKKHNTISRPDFLNYFLMHRAQNPKYATYIDRLKYLDTATGWLVDVLETDGTINCQLGSDGLQEKVGEAVSLSVAGKLFGLTAADWTKIPEQQGAGAHATFDFQRTIVGITAEDAVIQIEAKGTFVSDNTVGQANVRSHASNIKKKKNNISDAGDDYKHPATALYGMIVAIDPVHDAKCWLLDPPPLMFEGDPRDNKVAIRLDYIASLTEMLAPKAKLPAALRESAHSWRDGAGRTSRLEGHPFTVNNYIEAFLANGKIWLAERDVIGQLYVGESGKPFFLGLKGELIRAAIGQDPDTISNLSFEPDVGYQIISAEPMQIDSWKKGEKCRVKLELSTSSSGVVIGLPCEVG</sequence>
<organism evidence="1 2">
    <name type="scientific">Pseudomonas weihenstephanensis</name>
    <dbReference type="NCBI Taxonomy" id="1608994"/>
    <lineage>
        <taxon>Bacteria</taxon>
        <taxon>Pseudomonadati</taxon>
        <taxon>Pseudomonadota</taxon>
        <taxon>Gammaproteobacteria</taxon>
        <taxon>Pseudomonadales</taxon>
        <taxon>Pseudomonadaceae</taxon>
        <taxon>Pseudomonas</taxon>
    </lineage>
</organism>
<dbReference type="RefSeq" id="WP_203302179.1">
    <property type="nucleotide sequence ID" value="NZ_JAAEBW010000002.1"/>
</dbReference>
<name>A0ABS1ZE46_9PSED</name>
<proteinExistence type="predicted"/>
<gene>
    <name evidence="1" type="ORF">GYN02_03585</name>
</gene>
<evidence type="ECO:0000313" key="1">
    <source>
        <dbReference type="EMBL" id="MBM1194260.1"/>
    </source>
</evidence>
<evidence type="ECO:0000313" key="2">
    <source>
        <dbReference type="Proteomes" id="UP000809529"/>
    </source>
</evidence>
<comment type="caution">
    <text evidence="1">The sequence shown here is derived from an EMBL/GenBank/DDBJ whole genome shotgun (WGS) entry which is preliminary data.</text>
</comment>
<dbReference type="Proteomes" id="UP000809529">
    <property type="component" value="Unassembled WGS sequence"/>
</dbReference>
<reference evidence="1 2" key="1">
    <citation type="submission" date="2020-01" db="EMBL/GenBank/DDBJ databases">
        <title>Comparative genomics of meat spoilage bacteria.</title>
        <authorList>
            <person name="Hilgarth M."/>
            <person name="Vogel R.F."/>
        </authorList>
    </citation>
    <scope>NUCLEOTIDE SEQUENCE [LARGE SCALE GENOMIC DNA]</scope>
    <source>
        <strain evidence="1 2">TMW2.2077</strain>
    </source>
</reference>
<dbReference type="EMBL" id="JAAEBW010000002">
    <property type="protein sequence ID" value="MBM1194260.1"/>
    <property type="molecule type" value="Genomic_DNA"/>
</dbReference>